<keyword evidence="1" id="KW-1133">Transmembrane helix</keyword>
<sequence length="194" mass="21500">MKKPFILFSMAVGFVVGLFSVISDHIPYMVQDVTKFEMIIFYLAVMINSLPFWFMMAMFVGYWFGRELKEALLLGGLYTVVAITFYFVIGAYYNHVIVQEVPPVSVSWVGQIKTYAIWYGASIVGGSLGGGLGHLIKWSPYALLLLVVGLILQLNVNGASSWGNVIGIAQNVSFCIIVVSIFIYLGVMNKRGSQ</sequence>
<keyword evidence="1" id="KW-0472">Membrane</keyword>
<evidence type="ECO:0000256" key="1">
    <source>
        <dbReference type="SAM" id="Phobius"/>
    </source>
</evidence>
<organism evidence="2 3">
    <name type="scientific">Aquisalibacillus elongatus</name>
    <dbReference type="NCBI Taxonomy" id="485577"/>
    <lineage>
        <taxon>Bacteria</taxon>
        <taxon>Bacillati</taxon>
        <taxon>Bacillota</taxon>
        <taxon>Bacilli</taxon>
        <taxon>Bacillales</taxon>
        <taxon>Bacillaceae</taxon>
        <taxon>Aquisalibacillus</taxon>
    </lineage>
</organism>
<feature type="transmembrane region" description="Helical" evidence="1">
    <location>
        <begin position="115"/>
        <end position="136"/>
    </location>
</feature>
<name>A0A3N5BCX1_9BACI</name>
<evidence type="ECO:0000313" key="2">
    <source>
        <dbReference type="EMBL" id="RPF55287.1"/>
    </source>
</evidence>
<evidence type="ECO:0000313" key="3">
    <source>
        <dbReference type="Proteomes" id="UP000276443"/>
    </source>
</evidence>
<reference evidence="2 3" key="1">
    <citation type="submission" date="2018-11" db="EMBL/GenBank/DDBJ databases">
        <title>Genomic Encyclopedia of Type Strains, Phase IV (KMG-IV): sequencing the most valuable type-strain genomes for metagenomic binning, comparative biology and taxonomic classification.</title>
        <authorList>
            <person name="Goeker M."/>
        </authorList>
    </citation>
    <scope>NUCLEOTIDE SEQUENCE [LARGE SCALE GENOMIC DNA]</scope>
    <source>
        <strain evidence="2 3">DSM 18090</strain>
    </source>
</reference>
<comment type="caution">
    <text evidence="2">The sequence shown here is derived from an EMBL/GenBank/DDBJ whole genome shotgun (WGS) entry which is preliminary data.</text>
</comment>
<feature type="transmembrane region" description="Helical" evidence="1">
    <location>
        <begin position="143"/>
        <end position="162"/>
    </location>
</feature>
<accession>A0A3N5BCX1</accession>
<proteinExistence type="predicted"/>
<keyword evidence="1" id="KW-0812">Transmembrane</keyword>
<feature type="transmembrane region" description="Helical" evidence="1">
    <location>
        <begin position="71"/>
        <end position="95"/>
    </location>
</feature>
<gene>
    <name evidence="2" type="ORF">EDC24_0158</name>
</gene>
<feature type="transmembrane region" description="Helical" evidence="1">
    <location>
        <begin position="168"/>
        <end position="187"/>
    </location>
</feature>
<keyword evidence="3" id="KW-1185">Reference proteome</keyword>
<feature type="transmembrane region" description="Helical" evidence="1">
    <location>
        <begin position="39"/>
        <end position="64"/>
    </location>
</feature>
<protein>
    <submittedName>
        <fullName evidence="2">Uncharacterized protein</fullName>
    </submittedName>
</protein>
<dbReference type="RefSeq" id="WP_245997933.1">
    <property type="nucleotide sequence ID" value="NZ_RKRF01000007.1"/>
</dbReference>
<dbReference type="Proteomes" id="UP000276443">
    <property type="component" value="Unassembled WGS sequence"/>
</dbReference>
<dbReference type="EMBL" id="RKRF01000007">
    <property type="protein sequence ID" value="RPF55287.1"/>
    <property type="molecule type" value="Genomic_DNA"/>
</dbReference>
<dbReference type="AlphaFoldDB" id="A0A3N5BCX1"/>